<protein>
    <submittedName>
        <fullName evidence="2">Uncharacterized protein</fullName>
    </submittedName>
</protein>
<sequence precursor="true">MGKFSLSLLLVVGLWASEASAQYPDPYPEVH</sequence>
<evidence type="ECO:0000256" key="1">
    <source>
        <dbReference type="SAM" id="SignalP"/>
    </source>
</evidence>
<dbReference type="AlphaFoldDB" id="A0A5C5W7W7"/>
<comment type="caution">
    <text evidence="2">The sequence shown here is derived from an EMBL/GenBank/DDBJ whole genome shotgun (WGS) entry which is preliminary data.</text>
</comment>
<keyword evidence="1" id="KW-0732">Signal</keyword>
<evidence type="ECO:0000313" key="3">
    <source>
        <dbReference type="Proteomes" id="UP000317243"/>
    </source>
</evidence>
<name>A0A5C5W7W7_9PLAN</name>
<keyword evidence="3" id="KW-1185">Reference proteome</keyword>
<reference evidence="2 3" key="1">
    <citation type="submission" date="2019-02" db="EMBL/GenBank/DDBJ databases">
        <title>Deep-cultivation of Planctomycetes and their phenomic and genomic characterization uncovers novel biology.</title>
        <authorList>
            <person name="Wiegand S."/>
            <person name="Jogler M."/>
            <person name="Boedeker C."/>
            <person name="Pinto D."/>
            <person name="Vollmers J."/>
            <person name="Rivas-Marin E."/>
            <person name="Kohn T."/>
            <person name="Peeters S.H."/>
            <person name="Heuer A."/>
            <person name="Rast P."/>
            <person name="Oberbeckmann S."/>
            <person name="Bunk B."/>
            <person name="Jeske O."/>
            <person name="Meyerdierks A."/>
            <person name="Storesund J.E."/>
            <person name="Kallscheuer N."/>
            <person name="Luecker S."/>
            <person name="Lage O.M."/>
            <person name="Pohl T."/>
            <person name="Merkel B.J."/>
            <person name="Hornburger P."/>
            <person name="Mueller R.-W."/>
            <person name="Bruemmer F."/>
            <person name="Labrenz M."/>
            <person name="Spormann A.M."/>
            <person name="Op Den Camp H."/>
            <person name="Overmann J."/>
            <person name="Amann R."/>
            <person name="Jetten M.S.M."/>
            <person name="Mascher T."/>
            <person name="Medema M.H."/>
            <person name="Devos D.P."/>
            <person name="Kaster A.-K."/>
            <person name="Ovreas L."/>
            <person name="Rohde M."/>
            <person name="Galperin M.Y."/>
            <person name="Jogler C."/>
        </authorList>
    </citation>
    <scope>NUCLEOTIDE SEQUENCE [LARGE SCALE GENOMIC DNA]</scope>
    <source>
        <strain evidence="2 3">KOR42</strain>
    </source>
</reference>
<evidence type="ECO:0000313" key="2">
    <source>
        <dbReference type="EMBL" id="TWT46986.1"/>
    </source>
</evidence>
<organism evidence="2 3">
    <name type="scientific">Thalassoglobus neptunius</name>
    <dbReference type="NCBI Taxonomy" id="1938619"/>
    <lineage>
        <taxon>Bacteria</taxon>
        <taxon>Pseudomonadati</taxon>
        <taxon>Planctomycetota</taxon>
        <taxon>Planctomycetia</taxon>
        <taxon>Planctomycetales</taxon>
        <taxon>Planctomycetaceae</taxon>
        <taxon>Thalassoglobus</taxon>
    </lineage>
</organism>
<feature type="signal peptide" evidence="1">
    <location>
        <begin position="1"/>
        <end position="21"/>
    </location>
</feature>
<dbReference type="Proteomes" id="UP000317243">
    <property type="component" value="Unassembled WGS sequence"/>
</dbReference>
<gene>
    <name evidence="2" type="ORF">KOR42_42540</name>
</gene>
<accession>A0A5C5W7W7</accession>
<feature type="chain" id="PRO_5022912565" evidence="1">
    <location>
        <begin position="22"/>
        <end position="31"/>
    </location>
</feature>
<proteinExistence type="predicted"/>
<dbReference type="EMBL" id="SIHI01000026">
    <property type="protein sequence ID" value="TWT46986.1"/>
    <property type="molecule type" value="Genomic_DNA"/>
</dbReference>